<feature type="compositionally biased region" description="Basic and acidic residues" evidence="1">
    <location>
        <begin position="706"/>
        <end position="717"/>
    </location>
</feature>
<evidence type="ECO:0000313" key="3">
    <source>
        <dbReference type="Proteomes" id="UP000319663"/>
    </source>
</evidence>
<dbReference type="EMBL" id="VIFY01000090">
    <property type="protein sequence ID" value="TQB70994.1"/>
    <property type="molecule type" value="Genomic_DNA"/>
</dbReference>
<feature type="region of interest" description="Disordered" evidence="1">
    <location>
        <begin position="959"/>
        <end position="1072"/>
    </location>
</feature>
<feature type="region of interest" description="Disordered" evidence="1">
    <location>
        <begin position="572"/>
        <end position="939"/>
    </location>
</feature>
<feature type="compositionally biased region" description="Polar residues" evidence="1">
    <location>
        <begin position="612"/>
        <end position="621"/>
    </location>
</feature>
<dbReference type="Proteomes" id="UP000319663">
    <property type="component" value="Unassembled WGS sequence"/>
</dbReference>
<sequence length="1333" mass="147694">MELMLTDAEHRLTTERQLKYQGTAKVNLDQISLQPLIDHQNVERLREIFAKDGCNRLDLRNHVTAVVSRQHLQRACHATGLTLEALKSLQQQYPRLGFRGRQVKCLHGQHRLRAAEDFLSPSDRWWTVDLYLDDISPDLRNALVDEYANEKPPTDGEVYRKIRQYQHESNALFQNRWWSRLSPNKAKRLRRLTSPDNTYLCAAFDALLAIPGLWNGMSLGSLNTVMALKCDEEVIHYLKHVKDFWATLVNHDRAQMARIDLHTVDTLQLYAPRASAVDRKIVKGKILTGEVFCNFSRSERAAIWGRLRSHETCEGIIPSLHTFFRDVLYLEVCANAVKRLVALNKQHPTIRRALVHSFRPGPADPDCLIQTSETTFRRQPGSNDERLSLAYRQIWLYAMRHYPDMAKNIRGGQAANPARAKARAKADESVIHDMATLARKLGFRTTQINAILQQSPDRQIARAALLKARKPDHFHYDRETFESLIEQIASCFARAIPNEGPPMTLTAGRAIKLKDRYGIPPEHAQPLDRPHLFLDQLHSATSMQRNLSSLEVRRSVYYAFFGKPSSQTYMPHTPPAWSSASEPSSPLFVPRNNTPADEPFAEDMSISGLSERPSSSRQGLSETREHQPEGRRQGQQPSWPPTAMHSPSQARELSPDSSAGRGSPPAAGGTTDHWDSPDAEDQPATNERREGGAGEDDCTEIDENEILPRAEGEDSTARDLSAVETSIPGEPVEGGVWEGLEERTVGDDTGSSGAVQASSPLRSSRTSRTQPRIRRNRNAIWQPYNPAQRGNRDAARTVAPEEERVTIGNTTEPGPSAEHWPSPEPLQPIGEHAGVEQPAEEPQAVNEDGTLTGGPQRDAAGNDARDLAQTVQPEQRNREGDEPASSQIPPSNGAEGIRGEQLTQSKESIADQVEKLVQEERHSQEQADAPARLDASRAHAVARRVTEIPVDLPRLIAQLRQGSQRDTGVSPADATSVARPEDEASLRPLPLEPIAQSTEEGWPGSNLDGTNLRRSPQRRPKIGPQAHQPEGAARKLRKNQTTRREVNRAGARDAAIAEELWGSDGGGDEAGGIMAETAAVSPQDAERYPAVLADPEQAQREAIARQEGEDLLFDTPHIMPEAEDTEMDDFEGDRPPAVAARRNQKVTKPSKVVKPKQAQPGRSSKASRAGLSSRRRAVDGGARVQGEVTQLDATQRDITNPVSTGVIGSINQSPASGSSPGRRVTITFRAYQRGEWMRRDVVSVDSDHPVEAQAIAERYARDPEQEVHFYDRSLRKVAVDQCVRAAIDDGSFTVLMGLGRGLAVTRNLVASVTELFENVGTAGPVIEEEEEEL</sequence>
<feature type="compositionally biased region" description="Low complexity" evidence="1">
    <location>
        <begin position="655"/>
        <end position="669"/>
    </location>
</feature>
<name>A0A507QSX4_MONPU</name>
<feature type="compositionally biased region" description="Acidic residues" evidence="1">
    <location>
        <begin position="693"/>
        <end position="705"/>
    </location>
</feature>
<evidence type="ECO:0000256" key="1">
    <source>
        <dbReference type="SAM" id="MobiDB-lite"/>
    </source>
</evidence>
<feature type="compositionally biased region" description="Low complexity" evidence="1">
    <location>
        <begin position="575"/>
        <end position="586"/>
    </location>
</feature>
<protein>
    <submittedName>
        <fullName evidence="2">Uncharacterized protein</fullName>
    </submittedName>
</protein>
<comment type="caution">
    <text evidence="2">The sequence shown here is derived from an EMBL/GenBank/DDBJ whole genome shotgun (WGS) entry which is preliminary data.</text>
</comment>
<dbReference type="InterPro" id="IPR022198">
    <property type="entry name" value="DUF3723"/>
</dbReference>
<evidence type="ECO:0000313" key="2">
    <source>
        <dbReference type="EMBL" id="TQB70994.1"/>
    </source>
</evidence>
<reference evidence="2 3" key="1">
    <citation type="submission" date="2019-06" db="EMBL/GenBank/DDBJ databases">
        <title>Wine fermentation using esterase from Monascus purpureus.</title>
        <authorList>
            <person name="Geng C."/>
            <person name="Zhang Y."/>
        </authorList>
    </citation>
    <scope>NUCLEOTIDE SEQUENCE [LARGE SCALE GENOMIC DNA]</scope>
    <source>
        <strain evidence="2">HQ1</strain>
    </source>
</reference>
<feature type="compositionally biased region" description="Basic and acidic residues" evidence="1">
    <location>
        <begin position="908"/>
        <end position="925"/>
    </location>
</feature>
<proteinExistence type="predicted"/>
<feature type="compositionally biased region" description="Polar residues" evidence="1">
    <location>
        <begin position="1187"/>
        <end position="1203"/>
    </location>
</feature>
<keyword evidence="3" id="KW-1185">Reference proteome</keyword>
<dbReference type="STRING" id="5098.A0A507QSX4"/>
<feature type="compositionally biased region" description="Basic and acidic residues" evidence="1">
    <location>
        <begin position="622"/>
        <end position="632"/>
    </location>
</feature>
<gene>
    <name evidence="2" type="ORF">MPDQ_007915</name>
</gene>
<feature type="region of interest" description="Disordered" evidence="1">
    <location>
        <begin position="1140"/>
        <end position="1221"/>
    </location>
</feature>
<accession>A0A507QSX4</accession>
<dbReference type="Pfam" id="PF12520">
    <property type="entry name" value="DUF3723"/>
    <property type="match status" value="1"/>
</dbReference>
<organism evidence="2 3">
    <name type="scientific">Monascus purpureus</name>
    <name type="common">Red mold</name>
    <name type="synonym">Monascus anka</name>
    <dbReference type="NCBI Taxonomy" id="5098"/>
    <lineage>
        <taxon>Eukaryota</taxon>
        <taxon>Fungi</taxon>
        <taxon>Dikarya</taxon>
        <taxon>Ascomycota</taxon>
        <taxon>Pezizomycotina</taxon>
        <taxon>Eurotiomycetes</taxon>
        <taxon>Eurotiomycetidae</taxon>
        <taxon>Eurotiales</taxon>
        <taxon>Aspergillaceae</taxon>
        <taxon>Monascus</taxon>
    </lineage>
</organism>
<feature type="compositionally biased region" description="Basic and acidic residues" evidence="1">
    <location>
        <begin position="1042"/>
        <end position="1051"/>
    </location>
</feature>
<feature type="compositionally biased region" description="Basic and acidic residues" evidence="1">
    <location>
        <begin position="790"/>
        <end position="805"/>
    </location>
</feature>
<feature type="compositionally biased region" description="Low complexity" evidence="1">
    <location>
        <begin position="1146"/>
        <end position="1172"/>
    </location>
</feature>
<feature type="compositionally biased region" description="Polar residues" evidence="1">
    <location>
        <begin position="1209"/>
        <end position="1219"/>
    </location>
</feature>
<feature type="compositionally biased region" description="Low complexity" evidence="1">
    <location>
        <begin position="756"/>
        <end position="770"/>
    </location>
</feature>